<dbReference type="AlphaFoldDB" id="A0ABC8S822"/>
<proteinExistence type="predicted"/>
<comment type="caution">
    <text evidence="2">The sequence shown here is derived from an EMBL/GenBank/DDBJ whole genome shotgun (WGS) entry which is preliminary data.</text>
</comment>
<name>A0ABC8S822_9AQUA</name>
<keyword evidence="1" id="KW-0472">Membrane</keyword>
<dbReference type="Proteomes" id="UP001642360">
    <property type="component" value="Unassembled WGS sequence"/>
</dbReference>
<keyword evidence="1" id="KW-1133">Transmembrane helix</keyword>
<keyword evidence="3" id="KW-1185">Reference proteome</keyword>
<dbReference type="EMBL" id="CAUOFW020002380">
    <property type="protein sequence ID" value="CAK9153361.1"/>
    <property type="molecule type" value="Genomic_DNA"/>
</dbReference>
<keyword evidence="1" id="KW-0812">Transmembrane</keyword>
<evidence type="ECO:0000256" key="1">
    <source>
        <dbReference type="SAM" id="Phobius"/>
    </source>
</evidence>
<sequence length="183" mass="21087">MHRSLAPPYIYAITSEFNFITNHLHCLRTKFTSSTMKAITLIYCPTLPATPFSTQPRRRRRQLGLVSTVVNARREANGRDYDGRLVDENMIVLRMRIKEITMMETSHVPPSDWMKWEKQYYEHYDEDVCEAVGLLQFYLMNTRPSLALGMAALVALSVPFSTFVVMLNAVEIAKGLFSLFHFA</sequence>
<evidence type="ECO:0008006" key="4">
    <source>
        <dbReference type="Google" id="ProtNLM"/>
    </source>
</evidence>
<organism evidence="2 3">
    <name type="scientific">Ilex paraguariensis</name>
    <name type="common">yerba mate</name>
    <dbReference type="NCBI Taxonomy" id="185542"/>
    <lineage>
        <taxon>Eukaryota</taxon>
        <taxon>Viridiplantae</taxon>
        <taxon>Streptophyta</taxon>
        <taxon>Embryophyta</taxon>
        <taxon>Tracheophyta</taxon>
        <taxon>Spermatophyta</taxon>
        <taxon>Magnoliopsida</taxon>
        <taxon>eudicotyledons</taxon>
        <taxon>Gunneridae</taxon>
        <taxon>Pentapetalae</taxon>
        <taxon>asterids</taxon>
        <taxon>campanulids</taxon>
        <taxon>Aquifoliales</taxon>
        <taxon>Aquifoliaceae</taxon>
        <taxon>Ilex</taxon>
    </lineage>
</organism>
<protein>
    <recommendedName>
        <fullName evidence="4">Mediator of RNA polymerase II transcription subunit 18</fullName>
    </recommendedName>
</protein>
<feature type="transmembrane region" description="Helical" evidence="1">
    <location>
        <begin position="146"/>
        <end position="170"/>
    </location>
</feature>
<accession>A0ABC8S822</accession>
<evidence type="ECO:0000313" key="3">
    <source>
        <dbReference type="Proteomes" id="UP001642360"/>
    </source>
</evidence>
<dbReference type="PANTHER" id="PTHR33782">
    <property type="entry name" value="OS01G0121600 PROTEIN"/>
    <property type="match status" value="1"/>
</dbReference>
<dbReference type="PANTHER" id="PTHR33782:SF27">
    <property type="entry name" value="PROTEIN, PUTATIVE-RELATED"/>
    <property type="match status" value="1"/>
</dbReference>
<gene>
    <name evidence="2" type="ORF">ILEXP_LOCUS21599</name>
</gene>
<evidence type="ECO:0000313" key="2">
    <source>
        <dbReference type="EMBL" id="CAK9153361.1"/>
    </source>
</evidence>
<reference evidence="2 3" key="1">
    <citation type="submission" date="2024-02" db="EMBL/GenBank/DDBJ databases">
        <authorList>
            <person name="Vignale AGUSTIN F."/>
            <person name="Sosa J E."/>
            <person name="Modenutti C."/>
        </authorList>
    </citation>
    <scope>NUCLEOTIDE SEQUENCE [LARGE SCALE GENOMIC DNA]</scope>
</reference>